<dbReference type="EMBL" id="AMWG01000121">
    <property type="protein sequence ID" value="ELP31527.1"/>
    <property type="molecule type" value="Genomic_DNA"/>
</dbReference>
<accession>L7CD25</accession>
<evidence type="ECO:0000313" key="2">
    <source>
        <dbReference type="Proteomes" id="UP000010959"/>
    </source>
</evidence>
<proteinExistence type="predicted"/>
<gene>
    <name evidence="1" type="ORF">RBSWK_04545</name>
</gene>
<comment type="caution">
    <text evidence="1">The sequence shown here is derived from an EMBL/GenBank/DDBJ whole genome shotgun (WGS) entry which is preliminary data.</text>
</comment>
<reference evidence="1 2" key="1">
    <citation type="journal article" date="2013" name="Mar. Genomics">
        <title>Expression of sulfatases in Rhodopirellula baltica and the diversity of sulfatases in the genus Rhodopirellula.</title>
        <authorList>
            <person name="Wegner C.E."/>
            <person name="Richter-Heitmann T."/>
            <person name="Klindworth A."/>
            <person name="Klockow C."/>
            <person name="Richter M."/>
            <person name="Achstetter T."/>
            <person name="Glockner F.O."/>
            <person name="Harder J."/>
        </authorList>
    </citation>
    <scope>NUCLEOTIDE SEQUENCE [LARGE SCALE GENOMIC DNA]</scope>
    <source>
        <strain evidence="1 2">SWK14</strain>
    </source>
</reference>
<protein>
    <submittedName>
        <fullName evidence="1">Uncharacterized protein</fullName>
    </submittedName>
</protein>
<organism evidence="1 2">
    <name type="scientific">Rhodopirellula baltica SWK14</name>
    <dbReference type="NCBI Taxonomy" id="993516"/>
    <lineage>
        <taxon>Bacteria</taxon>
        <taxon>Pseudomonadati</taxon>
        <taxon>Planctomycetota</taxon>
        <taxon>Planctomycetia</taxon>
        <taxon>Pirellulales</taxon>
        <taxon>Pirellulaceae</taxon>
        <taxon>Rhodopirellula</taxon>
    </lineage>
</organism>
<dbReference type="Proteomes" id="UP000010959">
    <property type="component" value="Unassembled WGS sequence"/>
</dbReference>
<dbReference type="AlphaFoldDB" id="L7CD25"/>
<evidence type="ECO:0000313" key="1">
    <source>
        <dbReference type="EMBL" id="ELP31527.1"/>
    </source>
</evidence>
<sequence length="36" mass="4115">MLAMTAWMQTSITLLPMEVAIHSILVDHVWLTAFRS</sequence>
<name>L7CD25_RHOBT</name>